<keyword evidence="2 6" id="KW-0678">Repressor</keyword>
<evidence type="ECO:0000256" key="7">
    <source>
        <dbReference type="SAM" id="MobiDB-lite"/>
    </source>
</evidence>
<dbReference type="InterPro" id="IPR006458">
    <property type="entry name" value="Ovate_C"/>
</dbReference>
<evidence type="ECO:0000256" key="6">
    <source>
        <dbReference type="RuleBase" id="RU367028"/>
    </source>
</evidence>
<feature type="domain" description="OVATE" evidence="8">
    <location>
        <begin position="122"/>
        <end position="182"/>
    </location>
</feature>
<dbReference type="GO" id="GO:0005634">
    <property type="term" value="C:nucleus"/>
    <property type="evidence" value="ECO:0007669"/>
    <property type="project" value="UniProtKB-SubCell"/>
</dbReference>
<evidence type="ECO:0000313" key="9">
    <source>
        <dbReference type="EMBL" id="KAL3646910.1"/>
    </source>
</evidence>
<evidence type="ECO:0000256" key="2">
    <source>
        <dbReference type="ARBA" id="ARBA00022491"/>
    </source>
</evidence>
<accession>A0ABD3DXD4</accession>
<evidence type="ECO:0000256" key="4">
    <source>
        <dbReference type="ARBA" id="ARBA00023163"/>
    </source>
</evidence>
<dbReference type="AlphaFoldDB" id="A0ABD3DXD4"/>
<evidence type="ECO:0000256" key="3">
    <source>
        <dbReference type="ARBA" id="ARBA00023015"/>
    </source>
</evidence>
<keyword evidence="3 6" id="KW-0805">Transcription regulation</keyword>
<dbReference type="NCBIfam" id="TIGR01568">
    <property type="entry name" value="A_thal_3678"/>
    <property type="match status" value="1"/>
</dbReference>
<reference evidence="10" key="1">
    <citation type="journal article" date="2024" name="IScience">
        <title>Strigolactones Initiate the Formation of Haustorium-like Structures in Castilleja.</title>
        <authorList>
            <person name="Buerger M."/>
            <person name="Peterson D."/>
            <person name="Chory J."/>
        </authorList>
    </citation>
    <scope>NUCLEOTIDE SEQUENCE [LARGE SCALE GENOMIC DNA]</scope>
</reference>
<evidence type="ECO:0000256" key="5">
    <source>
        <dbReference type="ARBA" id="ARBA00023242"/>
    </source>
</evidence>
<proteinExistence type="predicted"/>
<comment type="caution">
    <text evidence="9">The sequence shown here is derived from an EMBL/GenBank/DDBJ whole genome shotgun (WGS) entry which is preliminary data.</text>
</comment>
<name>A0ABD3DXD4_9LAMI</name>
<dbReference type="GO" id="GO:0045892">
    <property type="term" value="P:negative regulation of DNA-templated transcription"/>
    <property type="evidence" value="ECO:0007669"/>
    <property type="project" value="UniProtKB-UniRule"/>
</dbReference>
<comment type="function">
    <text evidence="6">Transcriptional repressor that regulates multiple aspects of plant growth and development.</text>
</comment>
<keyword evidence="5 6" id="KW-0539">Nucleus</keyword>
<evidence type="ECO:0000256" key="1">
    <source>
        <dbReference type="ARBA" id="ARBA00004123"/>
    </source>
</evidence>
<dbReference type="PANTHER" id="PTHR33057:SF26">
    <property type="entry name" value="TRANSCRIPTION REPRESSOR OFP13"/>
    <property type="match status" value="1"/>
</dbReference>
<organism evidence="9 10">
    <name type="scientific">Castilleja foliolosa</name>
    <dbReference type="NCBI Taxonomy" id="1961234"/>
    <lineage>
        <taxon>Eukaryota</taxon>
        <taxon>Viridiplantae</taxon>
        <taxon>Streptophyta</taxon>
        <taxon>Embryophyta</taxon>
        <taxon>Tracheophyta</taxon>
        <taxon>Spermatophyta</taxon>
        <taxon>Magnoliopsida</taxon>
        <taxon>eudicotyledons</taxon>
        <taxon>Gunneridae</taxon>
        <taxon>Pentapetalae</taxon>
        <taxon>asterids</taxon>
        <taxon>lamiids</taxon>
        <taxon>Lamiales</taxon>
        <taxon>Orobanchaceae</taxon>
        <taxon>Pedicularideae</taxon>
        <taxon>Castillejinae</taxon>
        <taxon>Castilleja</taxon>
    </lineage>
</organism>
<dbReference type="Pfam" id="PF04844">
    <property type="entry name" value="Ovate"/>
    <property type="match status" value="1"/>
</dbReference>
<comment type="subcellular location">
    <subcellularLocation>
        <location evidence="1 6">Nucleus</location>
    </subcellularLocation>
</comment>
<keyword evidence="4 6" id="KW-0804">Transcription</keyword>
<keyword evidence="10" id="KW-1185">Reference proteome</keyword>
<dbReference type="EMBL" id="JAVIJP010000011">
    <property type="protein sequence ID" value="KAL3646910.1"/>
    <property type="molecule type" value="Genomic_DNA"/>
</dbReference>
<evidence type="ECO:0000259" key="8">
    <source>
        <dbReference type="PROSITE" id="PS51754"/>
    </source>
</evidence>
<dbReference type="InterPro" id="IPR038933">
    <property type="entry name" value="Ovate"/>
</dbReference>
<evidence type="ECO:0000313" key="10">
    <source>
        <dbReference type="Proteomes" id="UP001632038"/>
    </source>
</evidence>
<feature type="region of interest" description="Disordered" evidence="7">
    <location>
        <begin position="241"/>
        <end position="260"/>
    </location>
</feature>
<dbReference type="PROSITE" id="PS51754">
    <property type="entry name" value="OVATE"/>
    <property type="match status" value="1"/>
</dbReference>
<gene>
    <name evidence="9" type="ORF">CASFOL_009454</name>
</gene>
<dbReference type="PANTHER" id="PTHR33057">
    <property type="entry name" value="TRANSCRIPTION REPRESSOR OFP7-RELATED"/>
    <property type="match status" value="1"/>
</dbReference>
<protein>
    <recommendedName>
        <fullName evidence="6">Transcription repressor</fullName>
    </recommendedName>
    <alternativeName>
        <fullName evidence="6">Ovate family protein</fullName>
    </alternativeName>
</protein>
<dbReference type="Proteomes" id="UP001632038">
    <property type="component" value="Unassembled WGS sequence"/>
</dbReference>
<sequence>MKFSFLFKSPETTTTTTTTTTSAVASWPWPSCATNSKTLSFRADAINSHIIHKTINPADNINTTENGISHHHHIKYDHDEINPEISIKGLRSERFFFEPGKSNSILEEAKTQPPIKQSVTKLEIIESRDPIWDFRVSMEEMVEAHGLKNWESLEKLLACYFRVNEKNNHRYIIRAFVDLLFSNQACCSGGGGGAAAIDENCSSSSFTSPLSFSSSSNYSSPRFHLSSFLGNKDEIIAVGENNESSDSTSFLGNDSSSSGV</sequence>